<dbReference type="RefSeq" id="WP_170120356.1">
    <property type="nucleotide sequence ID" value="NZ_QKZV01000001.1"/>
</dbReference>
<feature type="domain" description="Outer membrane protein beta-barrel" evidence="8">
    <location>
        <begin position="414"/>
        <end position="866"/>
    </location>
</feature>
<name>A0A2W7RZQ2_9BACT</name>
<gene>
    <name evidence="9" type="ORF">LX80_00518</name>
</gene>
<dbReference type="InterPro" id="IPR037066">
    <property type="entry name" value="Plug_dom_sf"/>
</dbReference>
<dbReference type="Gene3D" id="2.170.130.10">
    <property type="entry name" value="TonB-dependent receptor, plug domain"/>
    <property type="match status" value="1"/>
</dbReference>
<evidence type="ECO:0000259" key="8">
    <source>
        <dbReference type="Pfam" id="PF14905"/>
    </source>
</evidence>
<dbReference type="InterPro" id="IPR039426">
    <property type="entry name" value="TonB-dep_rcpt-like"/>
</dbReference>
<dbReference type="EMBL" id="QKZV01000001">
    <property type="protein sequence ID" value="PZX66021.1"/>
    <property type="molecule type" value="Genomic_DNA"/>
</dbReference>
<dbReference type="PROSITE" id="PS52016">
    <property type="entry name" value="TONB_DEPENDENT_REC_3"/>
    <property type="match status" value="1"/>
</dbReference>
<dbReference type="Proteomes" id="UP000249720">
    <property type="component" value="Unassembled WGS sequence"/>
</dbReference>
<keyword evidence="3 7" id="KW-1134">Transmembrane beta strand</keyword>
<evidence type="ECO:0000256" key="3">
    <source>
        <dbReference type="ARBA" id="ARBA00022452"/>
    </source>
</evidence>
<dbReference type="SUPFAM" id="SSF49464">
    <property type="entry name" value="Carboxypeptidase regulatory domain-like"/>
    <property type="match status" value="1"/>
</dbReference>
<dbReference type="Pfam" id="PF14905">
    <property type="entry name" value="OMP_b-brl_3"/>
    <property type="match status" value="1"/>
</dbReference>
<evidence type="ECO:0000256" key="2">
    <source>
        <dbReference type="ARBA" id="ARBA00022448"/>
    </source>
</evidence>
<dbReference type="PANTHER" id="PTHR40980:SF4">
    <property type="entry name" value="TONB-DEPENDENT RECEPTOR-LIKE BETA-BARREL DOMAIN-CONTAINING PROTEIN"/>
    <property type="match status" value="1"/>
</dbReference>
<accession>A0A2W7RZQ2</accession>
<keyword evidence="6 7" id="KW-0998">Cell outer membrane</keyword>
<dbReference type="GO" id="GO:0009279">
    <property type="term" value="C:cell outer membrane"/>
    <property type="evidence" value="ECO:0007669"/>
    <property type="project" value="UniProtKB-SubCell"/>
</dbReference>
<dbReference type="InterPro" id="IPR036942">
    <property type="entry name" value="Beta-barrel_TonB_sf"/>
</dbReference>
<comment type="similarity">
    <text evidence="7">Belongs to the TonB-dependent receptor family.</text>
</comment>
<protein>
    <submittedName>
        <fullName evidence="9">Outer membrane receptor protein involved in Fe transport</fullName>
    </submittedName>
</protein>
<keyword evidence="9" id="KW-0675">Receptor</keyword>
<keyword evidence="2 7" id="KW-0813">Transport</keyword>
<evidence type="ECO:0000256" key="7">
    <source>
        <dbReference type="PROSITE-ProRule" id="PRU01360"/>
    </source>
</evidence>
<dbReference type="SUPFAM" id="SSF56935">
    <property type="entry name" value="Porins"/>
    <property type="match status" value="1"/>
</dbReference>
<evidence type="ECO:0000313" key="9">
    <source>
        <dbReference type="EMBL" id="PZX66021.1"/>
    </source>
</evidence>
<keyword evidence="4 7" id="KW-0812">Transmembrane</keyword>
<dbReference type="Gene3D" id="2.60.40.1120">
    <property type="entry name" value="Carboxypeptidase-like, regulatory domain"/>
    <property type="match status" value="1"/>
</dbReference>
<sequence>MRKITLTLVLIVSTVVIAYSQFPGGGRPGGGRMGGQNMNVGHFYGKLVDAKTNKPVADATVQLIGNKFDTATKKMKEVILATVLAKPNGDFSIENLPVFGNFKLIASAIGYKNLNQTVSFNIKFPSGGAAQDPNFMQQMLNMVDKDLGNLKMDAEANDLGNVTVSAPIKQQFEMGIDRKIFNVDKNLESTGQTATEVMKNIPSVNVDIDGNVTLRNATPTIFIDDRPTTLTLDQIPADIIDRIEIITNPSAKYDASGGNAGIINIILKKNKKVGYNGGVRAGVDSYGKLNGGGDFNVRQGKINAFINLNYNQRKFKSDGTTNQNNFFNPPSVVNSSQNAVNNGEFKFLRGGFDFLADNRNTFTLAGNYVKGQFNSTTDLNLDSTINSIYTANNQGLSTAYREFQNTGAQLSYKHNFAKNGENLTADINYNASTNNSNSNNNIYTYFPNTTAQKQLPLLQQTITDGSQKYYTFQSDYENPISDSKKFEAGIRAAIRDFGNNSIQSKYNNNTGNYEVLPGISNNYKFNDQVYAAYINYKGKVNKLGYQIGLRAESSNYTGTLLNSKGIDSATFSVKYPISLFPSAFLTYKLTDKQDLQINYSRRVNRPNFFQLIPFPNYTNYPVSVSVGNPGLNPEFTNSMELSYNNAYKPKANFLATLYFKYSTNLITQYIYRGKDQLNPGSNDSIYYSTYINANSAVSYGLELTNNMPVTKWWDLLLNLNLFNSKINAGNINANNGNGEVSIATNSILSYFAKMNSNFKLGKGISLQISGNYQSKTVLPQNNSGGGGPFNQVQTTAQGYLLPRWSIDAAIRKDWTWKKGQSGSLTLGMNDIFRTNYQEAYSEQIGLFNQDNRRISNPQLLRLTFSYRFGKFDASLFKRKNLKSQMPDSGGMDMMGGGN</sequence>
<evidence type="ECO:0000313" key="10">
    <source>
        <dbReference type="Proteomes" id="UP000249720"/>
    </source>
</evidence>
<evidence type="ECO:0000256" key="5">
    <source>
        <dbReference type="ARBA" id="ARBA00023136"/>
    </source>
</evidence>
<dbReference type="InterPro" id="IPR041700">
    <property type="entry name" value="OMP_b-brl_3"/>
</dbReference>
<keyword evidence="10" id="KW-1185">Reference proteome</keyword>
<comment type="subcellular location">
    <subcellularLocation>
        <location evidence="1 7">Cell outer membrane</location>
        <topology evidence="1 7">Multi-pass membrane protein</topology>
    </subcellularLocation>
</comment>
<dbReference type="PANTHER" id="PTHR40980">
    <property type="entry name" value="PLUG DOMAIN-CONTAINING PROTEIN"/>
    <property type="match status" value="1"/>
</dbReference>
<evidence type="ECO:0000256" key="4">
    <source>
        <dbReference type="ARBA" id="ARBA00022692"/>
    </source>
</evidence>
<evidence type="ECO:0000256" key="6">
    <source>
        <dbReference type="ARBA" id="ARBA00023237"/>
    </source>
</evidence>
<evidence type="ECO:0000256" key="1">
    <source>
        <dbReference type="ARBA" id="ARBA00004571"/>
    </source>
</evidence>
<keyword evidence="5 7" id="KW-0472">Membrane</keyword>
<dbReference type="Gene3D" id="2.40.170.20">
    <property type="entry name" value="TonB-dependent receptor, beta-barrel domain"/>
    <property type="match status" value="1"/>
</dbReference>
<dbReference type="InterPro" id="IPR008969">
    <property type="entry name" value="CarboxyPept-like_regulatory"/>
</dbReference>
<comment type="caution">
    <text evidence="9">The sequence shown here is derived from an EMBL/GenBank/DDBJ whole genome shotgun (WGS) entry which is preliminary data.</text>
</comment>
<dbReference type="AlphaFoldDB" id="A0A2W7RZQ2"/>
<proteinExistence type="inferred from homology"/>
<organism evidence="9 10">
    <name type="scientific">Hydrotalea sandarakina</name>
    <dbReference type="NCBI Taxonomy" id="1004304"/>
    <lineage>
        <taxon>Bacteria</taxon>
        <taxon>Pseudomonadati</taxon>
        <taxon>Bacteroidota</taxon>
        <taxon>Chitinophagia</taxon>
        <taxon>Chitinophagales</taxon>
        <taxon>Chitinophagaceae</taxon>
        <taxon>Hydrotalea</taxon>
    </lineage>
</organism>
<reference evidence="9 10" key="1">
    <citation type="submission" date="2018-06" db="EMBL/GenBank/DDBJ databases">
        <title>Genomic Encyclopedia of Archaeal and Bacterial Type Strains, Phase II (KMG-II): from individual species to whole genera.</title>
        <authorList>
            <person name="Goeker M."/>
        </authorList>
    </citation>
    <scope>NUCLEOTIDE SEQUENCE [LARGE SCALE GENOMIC DNA]</scope>
    <source>
        <strain evidence="9 10">DSM 23241</strain>
    </source>
</reference>